<evidence type="ECO:0000313" key="2">
    <source>
        <dbReference type="EMBL" id="MBM7694742.1"/>
    </source>
</evidence>
<keyword evidence="1" id="KW-1133">Transmembrane helix</keyword>
<proteinExistence type="predicted"/>
<keyword evidence="1" id="KW-0472">Membrane</keyword>
<accession>A0ABS2QNI9</accession>
<evidence type="ECO:0000256" key="1">
    <source>
        <dbReference type="SAM" id="Phobius"/>
    </source>
</evidence>
<organism evidence="2 3">
    <name type="scientific">Peribacillus deserti</name>
    <dbReference type="NCBI Taxonomy" id="673318"/>
    <lineage>
        <taxon>Bacteria</taxon>
        <taxon>Bacillati</taxon>
        <taxon>Bacillota</taxon>
        <taxon>Bacilli</taxon>
        <taxon>Bacillales</taxon>
        <taxon>Bacillaceae</taxon>
        <taxon>Peribacillus</taxon>
    </lineage>
</organism>
<dbReference type="EMBL" id="JAFBFI010000035">
    <property type="protein sequence ID" value="MBM7694742.1"/>
    <property type="molecule type" value="Genomic_DNA"/>
</dbReference>
<protein>
    <recommendedName>
        <fullName evidence="4">DUF3955 domain-containing protein</fullName>
    </recommendedName>
</protein>
<sequence>MNKKKLQIISLVVTLICAFIPAVGVNNDGFPHIFGFPAEVYHHYEPFIFNFQGLGFILISFSSILFFAC</sequence>
<dbReference type="Proteomes" id="UP000823486">
    <property type="component" value="Unassembled WGS sequence"/>
</dbReference>
<comment type="caution">
    <text evidence="2">The sequence shown here is derived from an EMBL/GenBank/DDBJ whole genome shotgun (WGS) entry which is preliminary data.</text>
</comment>
<reference evidence="2 3" key="1">
    <citation type="submission" date="2021-01" db="EMBL/GenBank/DDBJ databases">
        <title>Genomic Encyclopedia of Type Strains, Phase IV (KMG-IV): sequencing the most valuable type-strain genomes for metagenomic binning, comparative biology and taxonomic classification.</title>
        <authorList>
            <person name="Goeker M."/>
        </authorList>
    </citation>
    <scope>NUCLEOTIDE SEQUENCE [LARGE SCALE GENOMIC DNA]</scope>
    <source>
        <strain evidence="2 3">DSM 105482</strain>
    </source>
</reference>
<feature type="transmembrane region" description="Helical" evidence="1">
    <location>
        <begin position="48"/>
        <end position="68"/>
    </location>
</feature>
<evidence type="ECO:0008006" key="4">
    <source>
        <dbReference type="Google" id="ProtNLM"/>
    </source>
</evidence>
<gene>
    <name evidence="2" type="ORF">JOC77_004219</name>
</gene>
<keyword evidence="3" id="KW-1185">Reference proteome</keyword>
<evidence type="ECO:0000313" key="3">
    <source>
        <dbReference type="Proteomes" id="UP000823486"/>
    </source>
</evidence>
<keyword evidence="1" id="KW-0812">Transmembrane</keyword>
<dbReference type="RefSeq" id="WP_239558949.1">
    <property type="nucleotide sequence ID" value="NZ_JAFBFI010000035.1"/>
</dbReference>
<name>A0ABS2QNI9_9BACI</name>